<dbReference type="InterPro" id="IPR004245">
    <property type="entry name" value="DUF229"/>
</dbReference>
<dbReference type="WBParaSite" id="Hba_03532">
    <property type="protein sequence ID" value="Hba_03532"/>
    <property type="gene ID" value="Hba_03532"/>
</dbReference>
<dbReference type="PANTHER" id="PTHR10974">
    <property type="entry name" value="FI08016P-RELATED"/>
    <property type="match status" value="1"/>
</dbReference>
<keyword evidence="1" id="KW-0472">Membrane</keyword>
<keyword evidence="1" id="KW-0812">Transmembrane</keyword>
<sequence length="405" mass="46056">MNGSEVVHFFMPPIPLDCDKKFMKNWVYIDYQGKIAFDEKRSSAKCTISYFDRKDDQSNVFIKFDSISSGDKMASDFAVVHCNDRSENWSGLLMSVSEKKGLRHSLKQIGSTTNSSGLDVFFLGFDSLSQMSFRRNLPKTVEFLENVLESVILNGYNIVGDGTPQAFIPILTGKTEIELPLTRYHSVFVFSNFLMFNSHFRKRFSAANYVDDVYPFIWRNFSDAGYVTGYGEDAYRIGRSIIVFLKFNIHTLMYYGNFLKIYLSGVFCNSILMLLFVRCYTIYSQQGKNSAEACKSICSVLGETCRVKLIPNTGLLKYKNVKDNDGFVPDLSGSTTAAFAHYQLKIRTKPGTATYEVTLFYDSIAKSVHIDLSSVSHVNKFGDDPHCIIDKNYFLATYCVCYDRI</sequence>
<evidence type="ECO:0000256" key="1">
    <source>
        <dbReference type="SAM" id="Phobius"/>
    </source>
</evidence>
<reference evidence="3" key="1">
    <citation type="submission" date="2016-11" db="UniProtKB">
        <authorList>
            <consortium name="WormBaseParasite"/>
        </authorList>
    </citation>
    <scope>IDENTIFICATION</scope>
</reference>
<keyword evidence="1" id="KW-1133">Transmembrane helix</keyword>
<dbReference type="AlphaFoldDB" id="A0A1I7WEZ8"/>
<dbReference type="Proteomes" id="UP000095283">
    <property type="component" value="Unplaced"/>
</dbReference>
<name>A0A1I7WEZ8_HETBA</name>
<dbReference type="GO" id="GO:0005615">
    <property type="term" value="C:extracellular space"/>
    <property type="evidence" value="ECO:0007669"/>
    <property type="project" value="TreeGrafter"/>
</dbReference>
<feature type="transmembrane region" description="Helical" evidence="1">
    <location>
        <begin position="261"/>
        <end position="280"/>
    </location>
</feature>
<accession>A0A1I7WEZ8</accession>
<evidence type="ECO:0000313" key="2">
    <source>
        <dbReference type="Proteomes" id="UP000095283"/>
    </source>
</evidence>
<protein>
    <submittedName>
        <fullName evidence="3">Nicastrin</fullName>
    </submittedName>
</protein>
<dbReference type="PANTHER" id="PTHR10974:SF1">
    <property type="entry name" value="FI08016P-RELATED"/>
    <property type="match status" value="1"/>
</dbReference>
<organism evidence="2 3">
    <name type="scientific">Heterorhabditis bacteriophora</name>
    <name type="common">Entomopathogenic nematode worm</name>
    <dbReference type="NCBI Taxonomy" id="37862"/>
    <lineage>
        <taxon>Eukaryota</taxon>
        <taxon>Metazoa</taxon>
        <taxon>Ecdysozoa</taxon>
        <taxon>Nematoda</taxon>
        <taxon>Chromadorea</taxon>
        <taxon>Rhabditida</taxon>
        <taxon>Rhabditina</taxon>
        <taxon>Rhabditomorpha</taxon>
        <taxon>Strongyloidea</taxon>
        <taxon>Heterorhabditidae</taxon>
        <taxon>Heterorhabditis</taxon>
    </lineage>
</organism>
<keyword evidence="2" id="KW-1185">Reference proteome</keyword>
<dbReference type="Pfam" id="PF02995">
    <property type="entry name" value="DUF229"/>
    <property type="match status" value="1"/>
</dbReference>
<evidence type="ECO:0000313" key="3">
    <source>
        <dbReference type="WBParaSite" id="Hba_03532"/>
    </source>
</evidence>
<proteinExistence type="predicted"/>